<dbReference type="InterPro" id="IPR036097">
    <property type="entry name" value="HisK_dim/P_sf"/>
</dbReference>
<protein>
    <submittedName>
        <fullName evidence="3">Unannotated protein</fullName>
    </submittedName>
</protein>
<evidence type="ECO:0000259" key="2">
    <source>
        <dbReference type="SMART" id="SM00388"/>
    </source>
</evidence>
<dbReference type="Pfam" id="PF00512">
    <property type="entry name" value="HisKA"/>
    <property type="match status" value="1"/>
</dbReference>
<reference evidence="3" key="1">
    <citation type="submission" date="2020-05" db="EMBL/GenBank/DDBJ databases">
        <authorList>
            <person name="Chiriac C."/>
            <person name="Salcher M."/>
            <person name="Ghai R."/>
            <person name="Kavagutti S V."/>
        </authorList>
    </citation>
    <scope>NUCLEOTIDE SEQUENCE</scope>
</reference>
<evidence type="ECO:0000313" key="3">
    <source>
        <dbReference type="EMBL" id="CAB4956903.1"/>
    </source>
</evidence>
<dbReference type="Gene3D" id="1.10.287.130">
    <property type="match status" value="1"/>
</dbReference>
<accession>A0A6J7KPX0</accession>
<gene>
    <name evidence="3" type="ORF">UFOPK3564_03814</name>
</gene>
<feature type="compositionally biased region" description="Low complexity" evidence="1">
    <location>
        <begin position="15"/>
        <end position="30"/>
    </location>
</feature>
<dbReference type="EMBL" id="CAFBMK010000417">
    <property type="protein sequence ID" value="CAB4956903.1"/>
    <property type="molecule type" value="Genomic_DNA"/>
</dbReference>
<dbReference type="AlphaFoldDB" id="A0A6J7KPX0"/>
<dbReference type="GO" id="GO:0000155">
    <property type="term" value="F:phosphorelay sensor kinase activity"/>
    <property type="evidence" value="ECO:0007669"/>
    <property type="project" value="InterPro"/>
</dbReference>
<name>A0A6J7KPX0_9ZZZZ</name>
<proteinExistence type="predicted"/>
<feature type="compositionally biased region" description="Pro residues" evidence="1">
    <location>
        <begin position="1"/>
        <end position="12"/>
    </location>
</feature>
<organism evidence="3">
    <name type="scientific">freshwater metagenome</name>
    <dbReference type="NCBI Taxonomy" id="449393"/>
    <lineage>
        <taxon>unclassified sequences</taxon>
        <taxon>metagenomes</taxon>
        <taxon>ecological metagenomes</taxon>
    </lineage>
</organism>
<feature type="domain" description="Signal transduction histidine kinase dimerisation/phosphoacceptor" evidence="2">
    <location>
        <begin position="40"/>
        <end position="107"/>
    </location>
</feature>
<dbReference type="CDD" id="cd00082">
    <property type="entry name" value="HisKA"/>
    <property type="match status" value="1"/>
</dbReference>
<dbReference type="InterPro" id="IPR003661">
    <property type="entry name" value="HisK_dim/P_dom"/>
</dbReference>
<dbReference type="SMART" id="SM00388">
    <property type="entry name" value="HisKA"/>
    <property type="match status" value="1"/>
</dbReference>
<sequence length="131" mass="13719">MKPHLHPVPPLGDRPSSVAGPSASPSAADATARLQELERLQALVVATTAHELRTPLTVLRVHADLLIGAADDLGPDGRASLEAISGAVARLQDVSDHLVAELRESAGGAEEALRRWLCLEQGSARMRPATA</sequence>
<feature type="region of interest" description="Disordered" evidence="1">
    <location>
        <begin position="1"/>
        <end position="30"/>
    </location>
</feature>
<evidence type="ECO:0000256" key="1">
    <source>
        <dbReference type="SAM" id="MobiDB-lite"/>
    </source>
</evidence>
<dbReference type="SUPFAM" id="SSF47384">
    <property type="entry name" value="Homodimeric domain of signal transducing histidine kinase"/>
    <property type="match status" value="1"/>
</dbReference>